<comment type="caution">
    <text evidence="1">The sequence shown here is derived from an EMBL/GenBank/DDBJ whole genome shotgun (WGS) entry which is preliminary data.</text>
</comment>
<name>A0A392SAR6_9FABA</name>
<dbReference type="Proteomes" id="UP000265520">
    <property type="component" value="Unassembled WGS sequence"/>
</dbReference>
<evidence type="ECO:0000313" key="2">
    <source>
        <dbReference type="Proteomes" id="UP000265520"/>
    </source>
</evidence>
<protein>
    <submittedName>
        <fullName evidence="1">Uncharacterized protein</fullName>
    </submittedName>
</protein>
<proteinExistence type="predicted"/>
<dbReference type="EMBL" id="LXQA010350663">
    <property type="protein sequence ID" value="MCI45938.1"/>
    <property type="molecule type" value="Genomic_DNA"/>
</dbReference>
<feature type="non-terminal residue" evidence="1">
    <location>
        <position position="64"/>
    </location>
</feature>
<sequence length="64" mass="7211">MPDTATLETSPETRSIHPQSYLQVLQSLYLLVAARSHSYGQMMYSQSSHFLVFLQSVSAFSQLT</sequence>
<evidence type="ECO:0000313" key="1">
    <source>
        <dbReference type="EMBL" id="MCI45938.1"/>
    </source>
</evidence>
<organism evidence="1 2">
    <name type="scientific">Trifolium medium</name>
    <dbReference type="NCBI Taxonomy" id="97028"/>
    <lineage>
        <taxon>Eukaryota</taxon>
        <taxon>Viridiplantae</taxon>
        <taxon>Streptophyta</taxon>
        <taxon>Embryophyta</taxon>
        <taxon>Tracheophyta</taxon>
        <taxon>Spermatophyta</taxon>
        <taxon>Magnoliopsida</taxon>
        <taxon>eudicotyledons</taxon>
        <taxon>Gunneridae</taxon>
        <taxon>Pentapetalae</taxon>
        <taxon>rosids</taxon>
        <taxon>fabids</taxon>
        <taxon>Fabales</taxon>
        <taxon>Fabaceae</taxon>
        <taxon>Papilionoideae</taxon>
        <taxon>50 kb inversion clade</taxon>
        <taxon>NPAAA clade</taxon>
        <taxon>Hologalegina</taxon>
        <taxon>IRL clade</taxon>
        <taxon>Trifolieae</taxon>
        <taxon>Trifolium</taxon>
    </lineage>
</organism>
<keyword evidence="2" id="KW-1185">Reference proteome</keyword>
<reference evidence="1 2" key="1">
    <citation type="journal article" date="2018" name="Front. Plant Sci.">
        <title>Red Clover (Trifolium pratense) and Zigzag Clover (T. medium) - A Picture of Genomic Similarities and Differences.</title>
        <authorList>
            <person name="Dluhosova J."/>
            <person name="Istvanek J."/>
            <person name="Nedelnik J."/>
            <person name="Repkova J."/>
        </authorList>
    </citation>
    <scope>NUCLEOTIDE SEQUENCE [LARGE SCALE GENOMIC DNA]</scope>
    <source>
        <strain evidence="2">cv. 10/8</strain>
        <tissue evidence="1">Leaf</tissue>
    </source>
</reference>
<accession>A0A392SAR6</accession>
<dbReference type="AlphaFoldDB" id="A0A392SAR6"/>